<dbReference type="HOGENOM" id="CLU_1230348_0_0_1"/>
<organism evidence="2 3">
    <name type="scientific">Pisolithus tinctorius Marx 270</name>
    <dbReference type="NCBI Taxonomy" id="870435"/>
    <lineage>
        <taxon>Eukaryota</taxon>
        <taxon>Fungi</taxon>
        <taxon>Dikarya</taxon>
        <taxon>Basidiomycota</taxon>
        <taxon>Agaricomycotina</taxon>
        <taxon>Agaricomycetes</taxon>
        <taxon>Agaricomycetidae</taxon>
        <taxon>Boletales</taxon>
        <taxon>Sclerodermatineae</taxon>
        <taxon>Pisolithaceae</taxon>
        <taxon>Pisolithus</taxon>
    </lineage>
</organism>
<evidence type="ECO:0000313" key="3">
    <source>
        <dbReference type="Proteomes" id="UP000054217"/>
    </source>
</evidence>
<feature type="region of interest" description="Disordered" evidence="1">
    <location>
        <begin position="158"/>
        <end position="178"/>
    </location>
</feature>
<feature type="compositionally biased region" description="Polar residues" evidence="1">
    <location>
        <begin position="163"/>
        <end position="178"/>
    </location>
</feature>
<reference evidence="3" key="2">
    <citation type="submission" date="2015-01" db="EMBL/GenBank/DDBJ databases">
        <title>Evolutionary Origins and Diversification of the Mycorrhizal Mutualists.</title>
        <authorList>
            <consortium name="DOE Joint Genome Institute"/>
            <consortium name="Mycorrhizal Genomics Consortium"/>
            <person name="Kohler A."/>
            <person name="Kuo A."/>
            <person name="Nagy L.G."/>
            <person name="Floudas D."/>
            <person name="Copeland A."/>
            <person name="Barry K.W."/>
            <person name="Cichocki N."/>
            <person name="Veneault-Fourrey C."/>
            <person name="LaButti K."/>
            <person name="Lindquist E.A."/>
            <person name="Lipzen A."/>
            <person name="Lundell T."/>
            <person name="Morin E."/>
            <person name="Murat C."/>
            <person name="Riley R."/>
            <person name="Ohm R."/>
            <person name="Sun H."/>
            <person name="Tunlid A."/>
            <person name="Henrissat B."/>
            <person name="Grigoriev I.V."/>
            <person name="Hibbett D.S."/>
            <person name="Martin F."/>
        </authorList>
    </citation>
    <scope>NUCLEOTIDE SEQUENCE [LARGE SCALE GENOMIC DNA]</scope>
    <source>
        <strain evidence="3">Marx 270</strain>
    </source>
</reference>
<gene>
    <name evidence="2" type="ORF">M404DRAFT_27947</name>
</gene>
<sequence>MSSWKVLTKPLDVYLHLKPDKIQSEGREENHEAKTTTAVQVVIHRLYIRANLPNAFKERGAVPRESWSKSQGEPIVVESWIVIKPVLIWRIIAPNGLCLIQRLMSVRLSATPNFVATGHYASTFIGRKRESTLRLEEPQNVRGLTRWLTWGIKRERKELKTSAGRQPTHPRSQSASKSHIMNKLFSRTFAAFSLALLVTVNAHLEARDHGDYPALPKPPDDELTC</sequence>
<evidence type="ECO:0000313" key="2">
    <source>
        <dbReference type="EMBL" id="KIO02338.1"/>
    </source>
</evidence>
<evidence type="ECO:0000256" key="1">
    <source>
        <dbReference type="SAM" id="MobiDB-lite"/>
    </source>
</evidence>
<proteinExistence type="predicted"/>
<dbReference type="EMBL" id="KN831982">
    <property type="protein sequence ID" value="KIO02338.1"/>
    <property type="molecule type" value="Genomic_DNA"/>
</dbReference>
<accession>A0A0C3IZX1</accession>
<dbReference type="AlphaFoldDB" id="A0A0C3IZX1"/>
<keyword evidence="3" id="KW-1185">Reference proteome</keyword>
<reference evidence="2 3" key="1">
    <citation type="submission" date="2014-04" db="EMBL/GenBank/DDBJ databases">
        <authorList>
            <consortium name="DOE Joint Genome Institute"/>
            <person name="Kuo A."/>
            <person name="Kohler A."/>
            <person name="Costa M.D."/>
            <person name="Nagy L.G."/>
            <person name="Floudas D."/>
            <person name="Copeland A."/>
            <person name="Barry K.W."/>
            <person name="Cichocki N."/>
            <person name="Veneault-Fourrey C."/>
            <person name="LaButti K."/>
            <person name="Lindquist E.A."/>
            <person name="Lipzen A."/>
            <person name="Lundell T."/>
            <person name="Morin E."/>
            <person name="Murat C."/>
            <person name="Sun H."/>
            <person name="Tunlid A."/>
            <person name="Henrissat B."/>
            <person name="Grigoriev I.V."/>
            <person name="Hibbett D.S."/>
            <person name="Martin F."/>
            <person name="Nordberg H.P."/>
            <person name="Cantor M.N."/>
            <person name="Hua S.X."/>
        </authorList>
    </citation>
    <scope>NUCLEOTIDE SEQUENCE [LARGE SCALE GENOMIC DNA]</scope>
    <source>
        <strain evidence="2 3">Marx 270</strain>
    </source>
</reference>
<name>A0A0C3IZX1_PISTI</name>
<protein>
    <submittedName>
        <fullName evidence="2">Uncharacterized protein</fullName>
    </submittedName>
</protein>
<dbReference type="Proteomes" id="UP000054217">
    <property type="component" value="Unassembled WGS sequence"/>
</dbReference>
<dbReference type="InParanoid" id="A0A0C3IZX1"/>
<dbReference type="OrthoDB" id="10642621at2759"/>